<evidence type="ECO:0000259" key="2">
    <source>
        <dbReference type="PROSITE" id="PS50015"/>
    </source>
</evidence>
<dbReference type="AlphaFoldDB" id="A0A5A9NRN8"/>
<protein>
    <recommendedName>
        <fullName evidence="2">Saposin B-type domain-containing protein</fullName>
    </recommendedName>
</protein>
<dbReference type="Gene3D" id="1.10.225.10">
    <property type="entry name" value="Saposin-like"/>
    <property type="match status" value="1"/>
</dbReference>
<dbReference type="InterPro" id="IPR051428">
    <property type="entry name" value="Sphingo_Act-Surfact_Prot"/>
</dbReference>
<dbReference type="InterPro" id="IPR007856">
    <property type="entry name" value="SapB_1"/>
</dbReference>
<name>A0A5A9NRN8_9TELE</name>
<gene>
    <name evidence="3" type="ORF">E1301_Tti003025</name>
</gene>
<evidence type="ECO:0000313" key="3">
    <source>
        <dbReference type="EMBL" id="KAA0710867.1"/>
    </source>
</evidence>
<dbReference type="SMART" id="SM00741">
    <property type="entry name" value="SapB"/>
    <property type="match status" value="1"/>
</dbReference>
<dbReference type="GO" id="GO:0006629">
    <property type="term" value="P:lipid metabolic process"/>
    <property type="evidence" value="ECO:0007669"/>
    <property type="project" value="InterPro"/>
</dbReference>
<dbReference type="PROSITE" id="PS50015">
    <property type="entry name" value="SAP_B"/>
    <property type="match status" value="1"/>
</dbReference>
<dbReference type="InterPro" id="IPR011001">
    <property type="entry name" value="Saposin-like"/>
</dbReference>
<keyword evidence="1" id="KW-1015">Disulfide bond</keyword>
<accession>A0A5A9NRN8</accession>
<dbReference type="PANTHER" id="PTHR11480">
    <property type="entry name" value="SAPOSIN-RELATED"/>
    <property type="match status" value="1"/>
</dbReference>
<dbReference type="EMBL" id="SOYY01000015">
    <property type="protein sequence ID" value="KAA0710867.1"/>
    <property type="molecule type" value="Genomic_DNA"/>
</dbReference>
<comment type="caution">
    <text evidence="3">The sequence shown here is derived from an EMBL/GenBank/DDBJ whole genome shotgun (WGS) entry which is preliminary data.</text>
</comment>
<dbReference type="Pfam" id="PF05184">
    <property type="entry name" value="SapB_1"/>
    <property type="match status" value="1"/>
</dbReference>
<evidence type="ECO:0000256" key="1">
    <source>
        <dbReference type="ARBA" id="ARBA00023157"/>
    </source>
</evidence>
<evidence type="ECO:0000313" key="4">
    <source>
        <dbReference type="Proteomes" id="UP000324632"/>
    </source>
</evidence>
<sequence length="129" mass="14553">MTRFCSFLLVDNISTFKMLRNIFFVTLIMYTVGSHDLGLQNMKWDVTPEEDFSVCDVCKWIVETVKKEITPQSSQAEIKALLHAACGAVPFPPPFSSLCNFIVDKYVDILAREISKADPPTVCAELRLC</sequence>
<feature type="domain" description="Saposin B-type" evidence="2">
    <location>
        <begin position="51"/>
        <end position="129"/>
    </location>
</feature>
<organism evidence="3 4">
    <name type="scientific">Triplophysa tibetana</name>
    <dbReference type="NCBI Taxonomy" id="1572043"/>
    <lineage>
        <taxon>Eukaryota</taxon>
        <taxon>Metazoa</taxon>
        <taxon>Chordata</taxon>
        <taxon>Craniata</taxon>
        <taxon>Vertebrata</taxon>
        <taxon>Euteleostomi</taxon>
        <taxon>Actinopterygii</taxon>
        <taxon>Neopterygii</taxon>
        <taxon>Teleostei</taxon>
        <taxon>Ostariophysi</taxon>
        <taxon>Cypriniformes</taxon>
        <taxon>Nemacheilidae</taxon>
        <taxon>Triplophysa</taxon>
    </lineage>
</organism>
<reference evidence="3 4" key="1">
    <citation type="journal article" date="2019" name="Mol. Ecol. Resour.">
        <title>Chromosome-level genome assembly of Triplophysa tibetana, a fish adapted to the harsh high-altitude environment of the Tibetan Plateau.</title>
        <authorList>
            <person name="Yang X."/>
            <person name="Liu H."/>
            <person name="Ma Z."/>
            <person name="Zou Y."/>
            <person name="Zou M."/>
            <person name="Mao Y."/>
            <person name="Li X."/>
            <person name="Wang H."/>
            <person name="Chen T."/>
            <person name="Wang W."/>
            <person name="Yang R."/>
        </authorList>
    </citation>
    <scope>NUCLEOTIDE SEQUENCE [LARGE SCALE GENOMIC DNA]</scope>
    <source>
        <strain evidence="3">TTIB1903HZAU</strain>
        <tissue evidence="3">Muscle</tissue>
    </source>
</reference>
<dbReference type="SUPFAM" id="SSF47862">
    <property type="entry name" value="Saposin"/>
    <property type="match status" value="1"/>
</dbReference>
<keyword evidence="4" id="KW-1185">Reference proteome</keyword>
<proteinExistence type="predicted"/>
<dbReference type="Proteomes" id="UP000324632">
    <property type="component" value="Chromosome 15"/>
</dbReference>
<dbReference type="InterPro" id="IPR008139">
    <property type="entry name" value="SaposinB_dom"/>
</dbReference>